<dbReference type="InterPro" id="IPR015421">
    <property type="entry name" value="PyrdxlP-dep_Trfase_major"/>
</dbReference>
<dbReference type="InterPro" id="IPR015422">
    <property type="entry name" value="PyrdxlP-dep_Trfase_small"/>
</dbReference>
<dbReference type="EC" id="2.6.1.-" evidence="6"/>
<evidence type="ECO:0000256" key="4">
    <source>
        <dbReference type="ARBA" id="ARBA00022679"/>
    </source>
</evidence>
<dbReference type="Gene3D" id="3.40.640.10">
    <property type="entry name" value="Type I PLP-dependent aspartate aminotransferase-like (Major domain)"/>
    <property type="match status" value="1"/>
</dbReference>
<feature type="domain" description="Aminotransferase class I/classII large" evidence="7">
    <location>
        <begin position="34"/>
        <end position="385"/>
    </location>
</feature>
<dbReference type="Proteomes" id="UP000244016">
    <property type="component" value="Unassembled WGS sequence"/>
</dbReference>
<dbReference type="EMBL" id="PEBW01000007">
    <property type="protein sequence ID" value="PTQ51145.1"/>
    <property type="molecule type" value="Genomic_DNA"/>
</dbReference>
<dbReference type="InterPro" id="IPR015424">
    <property type="entry name" value="PyrdxlP-dep_Trfase"/>
</dbReference>
<dbReference type="GO" id="GO:0006520">
    <property type="term" value="P:amino acid metabolic process"/>
    <property type="evidence" value="ECO:0007669"/>
    <property type="project" value="InterPro"/>
</dbReference>
<sequence>MPTPPLAGRVRALAPSATLALSALARELKERGEPVVSFGAGEPDVNTPDPVIEAACRALREGKTKYTPPGGIRPLREAVAEYLHARFGLAYAPEDVHISVGAKHALLNAFLAVLEPREEVVLFSPYWVSYPEMVRLAGGEPVVVPTSPERGFLPEREALAAALTPRTRAVLLNTPNNPTGAVYPEAVLRELAAALAERDVWVISDEIYAELVYEGVHVPFPRAVPEFAERALLVGGFSKSFAMTGWRLGFAAGPRELIRALDNLASQSVSCPTSFVQYAGVTALREAADEVEHLRRLFASRRAKMLAALAEVPGVRFLPPGGAFYVFLDVSPLLRAGGFPDADALARALLEEEKVVVVPGTSFGAPEFVRLSYAMGEEEMLEGLARLAAFARRRVKPA</sequence>
<dbReference type="InterPro" id="IPR004838">
    <property type="entry name" value="NHTrfase_class1_PyrdxlP-BS"/>
</dbReference>
<comment type="similarity">
    <text evidence="2 6">Belongs to the class-I pyridoxal-phosphate-dependent aminotransferase family.</text>
</comment>
<organism evidence="8 9">
    <name type="scientific">Brockia lithotrophica</name>
    <dbReference type="NCBI Taxonomy" id="933949"/>
    <lineage>
        <taxon>Bacteria</taxon>
        <taxon>Bacillati</taxon>
        <taxon>Bacillota</taxon>
        <taxon>Bacilli</taxon>
        <taxon>Bacillales</taxon>
        <taxon>Bacillales Family X. Incertae Sedis</taxon>
        <taxon>Brockia</taxon>
    </lineage>
</organism>
<evidence type="ECO:0000313" key="9">
    <source>
        <dbReference type="Proteomes" id="UP000244016"/>
    </source>
</evidence>
<proteinExistence type="inferred from homology"/>
<evidence type="ECO:0000256" key="1">
    <source>
        <dbReference type="ARBA" id="ARBA00001933"/>
    </source>
</evidence>
<evidence type="ECO:0000256" key="3">
    <source>
        <dbReference type="ARBA" id="ARBA00022576"/>
    </source>
</evidence>
<evidence type="ECO:0000256" key="2">
    <source>
        <dbReference type="ARBA" id="ARBA00007441"/>
    </source>
</evidence>
<evidence type="ECO:0000313" key="8">
    <source>
        <dbReference type="EMBL" id="PTQ51145.1"/>
    </source>
</evidence>
<evidence type="ECO:0000256" key="5">
    <source>
        <dbReference type="ARBA" id="ARBA00022898"/>
    </source>
</evidence>
<comment type="caution">
    <text evidence="8">The sequence shown here is derived from an EMBL/GenBank/DDBJ whole genome shotgun (WGS) entry which is preliminary data.</text>
</comment>
<dbReference type="GO" id="GO:0030170">
    <property type="term" value="F:pyridoxal phosphate binding"/>
    <property type="evidence" value="ECO:0007669"/>
    <property type="project" value="InterPro"/>
</dbReference>
<gene>
    <name evidence="8" type="ORF">BLITH_0575</name>
</gene>
<dbReference type="FunFam" id="3.40.640.10:FF:000033">
    <property type="entry name" value="Aspartate aminotransferase"/>
    <property type="match status" value="1"/>
</dbReference>
<dbReference type="InterPro" id="IPR004839">
    <property type="entry name" value="Aminotransferase_I/II_large"/>
</dbReference>
<keyword evidence="5" id="KW-0663">Pyridoxal phosphate</keyword>
<evidence type="ECO:0000259" key="7">
    <source>
        <dbReference type="Pfam" id="PF00155"/>
    </source>
</evidence>
<dbReference type="CDD" id="cd00609">
    <property type="entry name" value="AAT_like"/>
    <property type="match status" value="1"/>
</dbReference>
<evidence type="ECO:0000256" key="6">
    <source>
        <dbReference type="RuleBase" id="RU000481"/>
    </source>
</evidence>
<keyword evidence="3 6" id="KW-0032">Aminotransferase</keyword>
<dbReference type="PROSITE" id="PS00105">
    <property type="entry name" value="AA_TRANSFER_CLASS_1"/>
    <property type="match status" value="1"/>
</dbReference>
<dbReference type="Pfam" id="PF00155">
    <property type="entry name" value="Aminotran_1_2"/>
    <property type="match status" value="1"/>
</dbReference>
<dbReference type="PANTHER" id="PTHR46383">
    <property type="entry name" value="ASPARTATE AMINOTRANSFERASE"/>
    <property type="match status" value="1"/>
</dbReference>
<dbReference type="SUPFAM" id="SSF53383">
    <property type="entry name" value="PLP-dependent transferases"/>
    <property type="match status" value="1"/>
</dbReference>
<accession>A0A2T5G4Q7</accession>
<dbReference type="PANTHER" id="PTHR46383:SF1">
    <property type="entry name" value="ASPARTATE AMINOTRANSFERASE"/>
    <property type="match status" value="1"/>
</dbReference>
<name>A0A2T5G4Q7_9BACL</name>
<comment type="cofactor">
    <cofactor evidence="1 6">
        <name>pyridoxal 5'-phosphate</name>
        <dbReference type="ChEBI" id="CHEBI:597326"/>
    </cofactor>
</comment>
<reference evidence="8 9" key="1">
    <citation type="submission" date="2017-08" db="EMBL/GenBank/DDBJ databases">
        <title>Burning lignite coal seam in the remote Altai Mountains harbors a hydrogen-driven thermophilic microbial community.</title>
        <authorList>
            <person name="Kadnikov V.V."/>
            <person name="Mardanov A.V."/>
            <person name="Ivasenko D."/>
            <person name="Beletsky A.V."/>
            <person name="Karnachuk O.V."/>
            <person name="Ravin N.V."/>
        </authorList>
    </citation>
    <scope>NUCLEOTIDE SEQUENCE [LARGE SCALE GENOMIC DNA]</scope>
    <source>
        <strain evidence="8">AL31</strain>
    </source>
</reference>
<dbReference type="Gene3D" id="3.90.1150.10">
    <property type="entry name" value="Aspartate Aminotransferase, domain 1"/>
    <property type="match status" value="1"/>
</dbReference>
<keyword evidence="4 6" id="KW-0808">Transferase</keyword>
<dbReference type="GO" id="GO:0008483">
    <property type="term" value="F:transaminase activity"/>
    <property type="evidence" value="ECO:0007669"/>
    <property type="project" value="UniProtKB-KW"/>
</dbReference>
<dbReference type="InterPro" id="IPR050596">
    <property type="entry name" value="AspAT/PAT-like"/>
</dbReference>
<dbReference type="AlphaFoldDB" id="A0A2T5G4Q7"/>
<protein>
    <recommendedName>
        <fullName evidence="6">Aminotransferase</fullName>
        <ecNumber evidence="6">2.6.1.-</ecNumber>
    </recommendedName>
</protein>